<dbReference type="GO" id="GO:0160147">
    <property type="term" value="F:tRNA pseudouridine(38-40) synthase activity"/>
    <property type="evidence" value="ECO:0007669"/>
    <property type="project" value="UniProtKB-EC"/>
</dbReference>
<comment type="similarity">
    <text evidence="1 4 7">Belongs to the tRNA pseudouridine synthase TruA family.</text>
</comment>
<dbReference type="InterPro" id="IPR020103">
    <property type="entry name" value="PsdUridine_synth_cat_dom_sf"/>
</dbReference>
<reference evidence="9" key="2">
    <citation type="submission" date="2021-08" db="EMBL/GenBank/DDBJ databases">
        <authorList>
            <person name="Tani A."/>
            <person name="Ola A."/>
            <person name="Ogura Y."/>
            <person name="Katsura K."/>
            <person name="Hayashi T."/>
        </authorList>
    </citation>
    <scope>NUCLEOTIDE SEQUENCE</scope>
    <source>
        <strain evidence="9">JCM 32048</strain>
    </source>
</reference>
<comment type="caution">
    <text evidence="9">The sequence shown here is derived from an EMBL/GenBank/DDBJ whole genome shotgun (WGS) entry which is preliminary data.</text>
</comment>
<evidence type="ECO:0000256" key="7">
    <source>
        <dbReference type="RuleBase" id="RU003792"/>
    </source>
</evidence>
<evidence type="ECO:0000313" key="10">
    <source>
        <dbReference type="Proteomes" id="UP001055286"/>
    </source>
</evidence>
<dbReference type="InterPro" id="IPR020097">
    <property type="entry name" value="PsdUridine_synth_TruA_a/b_dom"/>
</dbReference>
<reference evidence="9" key="1">
    <citation type="journal article" date="2016" name="Front. Microbiol.">
        <title>Genome Sequence of the Piezophilic, Mesophilic Sulfate-Reducing Bacterium Desulfovibrio indicus J2T.</title>
        <authorList>
            <person name="Cao J."/>
            <person name="Maignien L."/>
            <person name="Shao Z."/>
            <person name="Alain K."/>
            <person name="Jebbar M."/>
        </authorList>
    </citation>
    <scope>NUCLEOTIDE SEQUENCE</scope>
    <source>
        <strain evidence="9">JCM 32048</strain>
    </source>
</reference>
<comment type="caution">
    <text evidence="4">Lacks conserved residue(s) required for the propagation of feature annotation.</text>
</comment>
<name>A0AA37M6X3_9HYPH</name>
<dbReference type="GO" id="GO:0003723">
    <property type="term" value="F:RNA binding"/>
    <property type="evidence" value="ECO:0007669"/>
    <property type="project" value="InterPro"/>
</dbReference>
<evidence type="ECO:0000256" key="1">
    <source>
        <dbReference type="ARBA" id="ARBA00009375"/>
    </source>
</evidence>
<dbReference type="InterPro" id="IPR020094">
    <property type="entry name" value="TruA/RsuA/RluB/E/F_N"/>
</dbReference>
<dbReference type="InterPro" id="IPR020095">
    <property type="entry name" value="PsdUridine_synth_TruA_C"/>
</dbReference>
<dbReference type="SUPFAM" id="SSF55120">
    <property type="entry name" value="Pseudouridine synthase"/>
    <property type="match status" value="1"/>
</dbReference>
<dbReference type="EC" id="5.4.99.12" evidence="4"/>
<dbReference type="Proteomes" id="UP001055286">
    <property type="component" value="Unassembled WGS sequence"/>
</dbReference>
<feature type="domain" description="Pseudouridine synthase I TruA alpha/beta" evidence="8">
    <location>
        <begin position="7"/>
        <end position="103"/>
    </location>
</feature>
<dbReference type="GO" id="GO:0031119">
    <property type="term" value="P:tRNA pseudouridine synthesis"/>
    <property type="evidence" value="ECO:0007669"/>
    <property type="project" value="UniProtKB-UniRule"/>
</dbReference>
<proteinExistence type="inferred from homology"/>
<dbReference type="PANTHER" id="PTHR11142:SF0">
    <property type="entry name" value="TRNA PSEUDOURIDINE SYNTHASE-LIKE 1"/>
    <property type="match status" value="1"/>
</dbReference>
<dbReference type="NCBIfam" id="TIGR00071">
    <property type="entry name" value="hisT_truA"/>
    <property type="match status" value="1"/>
</dbReference>
<keyword evidence="10" id="KW-1185">Reference proteome</keyword>
<dbReference type="PIRSF" id="PIRSF001430">
    <property type="entry name" value="tRNA_psdUrid_synth"/>
    <property type="match status" value="1"/>
</dbReference>
<sequence length="250" mass="27557">MPRYKLVVEYDGTAFAGWQRQAADRSVQQALEEAIARFVGGPVRVHCAGRTDAGVHATHQVVHLDLDKPWRTDTVRDAANAHLRPEPVAVIAAAEVGPDFDARHSAIKRHYRYRILNRRSPPALTRGFVWHVPWALDAGRMHEAAQLMLGRHDFSAFRAAECQANSPVRTLDRLDVAREGEEIVVITAARSFLHHQVRGMVGTLMLAGGGRLTPQGVRDVLDSRDRTRCGPLAPSGGLTLIGVDYPVEFG</sequence>
<dbReference type="AlphaFoldDB" id="A0AA37M6X3"/>
<dbReference type="Pfam" id="PF01416">
    <property type="entry name" value="PseudoU_synth_1"/>
    <property type="match status" value="2"/>
</dbReference>
<protein>
    <recommendedName>
        <fullName evidence="4">tRNA pseudouridine synthase A</fullName>
        <ecNumber evidence="4">5.4.99.12</ecNumber>
    </recommendedName>
    <alternativeName>
        <fullName evidence="4">tRNA pseudouridine(38-40) synthase</fullName>
    </alternativeName>
    <alternativeName>
        <fullName evidence="4">tRNA pseudouridylate synthase I</fullName>
    </alternativeName>
    <alternativeName>
        <fullName evidence="4">tRNA-uridine isomerase I</fullName>
    </alternativeName>
</protein>
<dbReference type="RefSeq" id="WP_099898579.1">
    <property type="nucleotide sequence ID" value="NZ_BPQJ01000031.1"/>
</dbReference>
<dbReference type="Gene3D" id="3.30.70.660">
    <property type="entry name" value="Pseudouridine synthase I, catalytic domain, C-terminal subdomain"/>
    <property type="match status" value="1"/>
</dbReference>
<evidence type="ECO:0000313" key="9">
    <source>
        <dbReference type="EMBL" id="GJD64867.1"/>
    </source>
</evidence>
<evidence type="ECO:0000256" key="6">
    <source>
        <dbReference type="PIRSR" id="PIRSR001430-2"/>
    </source>
</evidence>
<evidence type="ECO:0000256" key="4">
    <source>
        <dbReference type="HAMAP-Rule" id="MF_00171"/>
    </source>
</evidence>
<keyword evidence="3 4" id="KW-0413">Isomerase</keyword>
<evidence type="ECO:0000256" key="2">
    <source>
        <dbReference type="ARBA" id="ARBA00022694"/>
    </source>
</evidence>
<gene>
    <name evidence="4 9" type="primary">truA</name>
    <name evidence="9" type="ORF">MPEAHAMD_5052</name>
</gene>
<comment type="catalytic activity">
    <reaction evidence="4 7">
        <text>uridine(38/39/40) in tRNA = pseudouridine(38/39/40) in tRNA</text>
        <dbReference type="Rhea" id="RHEA:22376"/>
        <dbReference type="Rhea" id="RHEA-COMP:10085"/>
        <dbReference type="Rhea" id="RHEA-COMP:10087"/>
        <dbReference type="ChEBI" id="CHEBI:65314"/>
        <dbReference type="ChEBI" id="CHEBI:65315"/>
        <dbReference type="EC" id="5.4.99.12"/>
    </reaction>
</comment>
<evidence type="ECO:0000256" key="5">
    <source>
        <dbReference type="PIRSR" id="PIRSR001430-1"/>
    </source>
</evidence>
<evidence type="ECO:0000259" key="8">
    <source>
        <dbReference type="Pfam" id="PF01416"/>
    </source>
</evidence>
<feature type="domain" description="Pseudouridine synthase I TruA alpha/beta" evidence="8">
    <location>
        <begin position="144"/>
        <end position="246"/>
    </location>
</feature>
<feature type="active site" description="Nucleophile" evidence="4 5">
    <location>
        <position position="52"/>
    </location>
</feature>
<keyword evidence="2 4" id="KW-0819">tRNA processing</keyword>
<dbReference type="Gene3D" id="3.30.70.580">
    <property type="entry name" value="Pseudouridine synthase I, catalytic domain, N-terminal subdomain"/>
    <property type="match status" value="1"/>
</dbReference>
<accession>A0AA37M6X3</accession>
<evidence type="ECO:0000256" key="3">
    <source>
        <dbReference type="ARBA" id="ARBA00023235"/>
    </source>
</evidence>
<dbReference type="PANTHER" id="PTHR11142">
    <property type="entry name" value="PSEUDOURIDYLATE SYNTHASE"/>
    <property type="match status" value="1"/>
</dbReference>
<comment type="function">
    <text evidence="4">Formation of pseudouridine at positions 38, 39 and 40 in the anticodon stem and loop of transfer RNAs.</text>
</comment>
<comment type="subunit">
    <text evidence="4">Homodimer.</text>
</comment>
<dbReference type="InterPro" id="IPR001406">
    <property type="entry name" value="PsdUridine_synth_TruA"/>
</dbReference>
<dbReference type="HAMAP" id="MF_00171">
    <property type="entry name" value="TruA"/>
    <property type="match status" value="1"/>
</dbReference>
<feature type="binding site" evidence="4 6">
    <location>
        <position position="111"/>
    </location>
    <ligand>
        <name>substrate</name>
    </ligand>
</feature>
<dbReference type="EMBL" id="BPQJ01000031">
    <property type="protein sequence ID" value="GJD64867.1"/>
    <property type="molecule type" value="Genomic_DNA"/>
</dbReference>
<dbReference type="CDD" id="cd02570">
    <property type="entry name" value="PseudoU_synth_EcTruA"/>
    <property type="match status" value="1"/>
</dbReference>
<organism evidence="9 10">
    <name type="scientific">Methylobacterium frigidaeris</name>
    <dbReference type="NCBI Taxonomy" id="2038277"/>
    <lineage>
        <taxon>Bacteria</taxon>
        <taxon>Pseudomonadati</taxon>
        <taxon>Pseudomonadota</taxon>
        <taxon>Alphaproteobacteria</taxon>
        <taxon>Hyphomicrobiales</taxon>
        <taxon>Methylobacteriaceae</taxon>
        <taxon>Methylobacterium</taxon>
    </lineage>
</organism>
<dbReference type="FunFam" id="3.30.70.580:FF:000001">
    <property type="entry name" value="tRNA pseudouridine synthase A"/>
    <property type="match status" value="1"/>
</dbReference>